<dbReference type="RefSeq" id="WP_171016607.1">
    <property type="nucleotide sequence ID" value="NZ_SWLG01000001.1"/>
</dbReference>
<evidence type="ECO:0000313" key="2">
    <source>
        <dbReference type="Proteomes" id="UP000308230"/>
    </source>
</evidence>
<name>A0A5R9F6X2_9BACL</name>
<reference evidence="1 2" key="1">
    <citation type="submission" date="2019-04" db="EMBL/GenBank/DDBJ databases">
        <title>Bacillus caeni sp. nov., a bacterium isolated from mangrove sediment.</title>
        <authorList>
            <person name="Huang H."/>
            <person name="Mo K."/>
            <person name="Hu Y."/>
        </authorList>
    </citation>
    <scope>NUCLEOTIDE SEQUENCE [LARGE SCALE GENOMIC DNA]</scope>
    <source>
        <strain evidence="1 2">HB172195</strain>
    </source>
</reference>
<gene>
    <name evidence="1" type="ORF">FCL54_00225</name>
</gene>
<accession>A0A5R9F6X2</accession>
<dbReference type="Proteomes" id="UP000308230">
    <property type="component" value="Unassembled WGS sequence"/>
</dbReference>
<comment type="caution">
    <text evidence="1">The sequence shown here is derived from an EMBL/GenBank/DDBJ whole genome shotgun (WGS) entry which is preliminary data.</text>
</comment>
<evidence type="ECO:0000313" key="1">
    <source>
        <dbReference type="EMBL" id="TLS38781.1"/>
    </source>
</evidence>
<dbReference type="AlphaFoldDB" id="A0A5R9F6X2"/>
<organism evidence="1 2">
    <name type="scientific">Exobacillus caeni</name>
    <dbReference type="NCBI Taxonomy" id="2574798"/>
    <lineage>
        <taxon>Bacteria</taxon>
        <taxon>Bacillati</taxon>
        <taxon>Bacillota</taxon>
        <taxon>Bacilli</taxon>
        <taxon>Bacillales</taxon>
        <taxon>Guptibacillaceae</taxon>
        <taxon>Exobacillus</taxon>
    </lineage>
</organism>
<keyword evidence="2" id="KW-1185">Reference proteome</keyword>
<dbReference type="EMBL" id="SWLG01000001">
    <property type="protein sequence ID" value="TLS38781.1"/>
    <property type="molecule type" value="Genomic_DNA"/>
</dbReference>
<sequence>MLFPQESTALRCANEEAQREPAESVMYFRIGLPSVMSKFIAFLQKQQSSRKEFNKKKAGLSGLTVPNSRIQHQVANRLLELDRTLILANPL</sequence>
<proteinExistence type="predicted"/>
<protein>
    <submittedName>
        <fullName evidence="1">Uncharacterized protein</fullName>
    </submittedName>
</protein>